<dbReference type="GO" id="GO:0003723">
    <property type="term" value="F:RNA binding"/>
    <property type="evidence" value="ECO:0007669"/>
    <property type="project" value="InterPro"/>
</dbReference>
<evidence type="ECO:0000313" key="5">
    <source>
        <dbReference type="Proteomes" id="UP001341281"/>
    </source>
</evidence>
<feature type="repeat" description="PPR" evidence="3">
    <location>
        <begin position="392"/>
        <end position="426"/>
    </location>
</feature>
<dbReference type="InterPro" id="IPR002885">
    <property type="entry name" value="PPR_rpt"/>
</dbReference>
<dbReference type="FunFam" id="1.25.40.10:FF:000158">
    <property type="entry name" value="pentatricopeptide repeat-containing protein At2g33680"/>
    <property type="match status" value="1"/>
</dbReference>
<feature type="repeat" description="PPR" evidence="3">
    <location>
        <begin position="289"/>
        <end position="323"/>
    </location>
</feature>
<dbReference type="Pfam" id="PF01535">
    <property type="entry name" value="PPR"/>
    <property type="match status" value="4"/>
</dbReference>
<dbReference type="Gene3D" id="1.25.40.10">
    <property type="entry name" value="Tetratricopeptide repeat domain"/>
    <property type="match status" value="3"/>
</dbReference>
<dbReference type="PANTHER" id="PTHR47926">
    <property type="entry name" value="PENTATRICOPEPTIDE REPEAT-CONTAINING PROTEIN"/>
    <property type="match status" value="1"/>
</dbReference>
<dbReference type="GO" id="GO:0009451">
    <property type="term" value="P:RNA modification"/>
    <property type="evidence" value="ECO:0007669"/>
    <property type="project" value="InterPro"/>
</dbReference>
<accession>A0AAQ3WCT1</accession>
<gene>
    <name evidence="4" type="ORF">U9M48_008049</name>
</gene>
<dbReference type="NCBIfam" id="TIGR00756">
    <property type="entry name" value="PPR"/>
    <property type="match status" value="3"/>
</dbReference>
<dbReference type="Proteomes" id="UP001341281">
    <property type="component" value="Chromosome 02"/>
</dbReference>
<proteinExistence type="predicted"/>
<protein>
    <recommendedName>
        <fullName evidence="6">Pentatricopeptide repeat-containing protein</fullName>
    </recommendedName>
</protein>
<keyword evidence="2" id="KW-0809">Transit peptide</keyword>
<dbReference type="InterPro" id="IPR046960">
    <property type="entry name" value="PPR_At4g14850-like_plant"/>
</dbReference>
<keyword evidence="1" id="KW-0677">Repeat</keyword>
<name>A0AAQ3WCT1_PASNO</name>
<reference evidence="4 5" key="1">
    <citation type="submission" date="2024-02" db="EMBL/GenBank/DDBJ databases">
        <title>High-quality chromosome-scale genome assembly of Pensacola bahiagrass (Paspalum notatum Flugge var. saurae).</title>
        <authorList>
            <person name="Vega J.M."/>
            <person name="Podio M."/>
            <person name="Orjuela J."/>
            <person name="Siena L.A."/>
            <person name="Pessino S.C."/>
            <person name="Combes M.C."/>
            <person name="Mariac C."/>
            <person name="Albertini E."/>
            <person name="Pupilli F."/>
            <person name="Ortiz J.P.A."/>
            <person name="Leblanc O."/>
        </authorList>
    </citation>
    <scope>NUCLEOTIDE SEQUENCE [LARGE SCALE GENOMIC DNA]</scope>
    <source>
        <strain evidence="4">R1</strain>
        <tissue evidence="4">Leaf</tissue>
    </source>
</reference>
<evidence type="ECO:0000313" key="4">
    <source>
        <dbReference type="EMBL" id="WVZ57696.1"/>
    </source>
</evidence>
<dbReference type="InterPro" id="IPR011990">
    <property type="entry name" value="TPR-like_helical_dom_sf"/>
</dbReference>
<evidence type="ECO:0008006" key="6">
    <source>
        <dbReference type="Google" id="ProtNLM"/>
    </source>
</evidence>
<dbReference type="EMBL" id="CP144746">
    <property type="protein sequence ID" value="WVZ57696.1"/>
    <property type="molecule type" value="Genomic_DNA"/>
</dbReference>
<dbReference type="AlphaFoldDB" id="A0AAQ3WCT1"/>
<keyword evidence="5" id="KW-1185">Reference proteome</keyword>
<dbReference type="GO" id="GO:0099402">
    <property type="term" value="P:plant organ development"/>
    <property type="evidence" value="ECO:0007669"/>
    <property type="project" value="UniProtKB-ARBA"/>
</dbReference>
<sequence>MPVPGLPSPPASPPRYTGLLAALHCCISGGNAPAAVSLLPTLARAGLRAPFPLLSSLADLLLRRPAAPSFPSLAGRLLLYVRLAGLKRLVPCSTHLADRLLSLHFLLGRPRDARRLFAKMPCPSVRSYNAMLAGYARLELAAPAAEVFASTPHRELFSYNAVMLALGRGGEAWRAVRLYSELRSMYPSLGYSHHTFSALLVAGAELMDGELARQFHGHLVVLGFLSDVNIASSLLDVYRKCSCIDDARKLFDEVHIKVAHMWTTIVCACAEAGQLANASQLFDKMPERNLCSWNALIVGYVCHGQPVEALGMFQRLMKEGLHPEQCTLGGCLSACAAMRSLKLGQQIHGMLLRFGFDQSEMILSLIIDMYSECGYLAGAIEVFGLTGRERKGAVLWNGMLSALCHHGHAQDAIGWFVQMIHDRQKPDANTFFLVLTACCNCSLVEEGMKFFDLMNDRYKIVPGKHHYLCMVDLVRRAASDDKVVKWIKSSPFSFNEQVWEVMVRNCTRDWNVELLNKVEEQLVELDHSEQMDGCS</sequence>
<dbReference type="PROSITE" id="PS51375">
    <property type="entry name" value="PPR"/>
    <property type="match status" value="2"/>
</dbReference>
<dbReference type="Pfam" id="PF13041">
    <property type="entry name" value="PPR_2"/>
    <property type="match status" value="1"/>
</dbReference>
<evidence type="ECO:0000256" key="2">
    <source>
        <dbReference type="ARBA" id="ARBA00022946"/>
    </source>
</evidence>
<dbReference type="PANTHER" id="PTHR47926:SF465">
    <property type="entry name" value="PENTATRICOPEPTIDE REPEAT (PPR-LIKE) SUPERFAMILY PROTEIN"/>
    <property type="match status" value="1"/>
</dbReference>
<evidence type="ECO:0000256" key="1">
    <source>
        <dbReference type="ARBA" id="ARBA00022737"/>
    </source>
</evidence>
<organism evidence="4 5">
    <name type="scientific">Paspalum notatum var. saurae</name>
    <dbReference type="NCBI Taxonomy" id="547442"/>
    <lineage>
        <taxon>Eukaryota</taxon>
        <taxon>Viridiplantae</taxon>
        <taxon>Streptophyta</taxon>
        <taxon>Embryophyta</taxon>
        <taxon>Tracheophyta</taxon>
        <taxon>Spermatophyta</taxon>
        <taxon>Magnoliopsida</taxon>
        <taxon>Liliopsida</taxon>
        <taxon>Poales</taxon>
        <taxon>Poaceae</taxon>
        <taxon>PACMAD clade</taxon>
        <taxon>Panicoideae</taxon>
        <taxon>Andropogonodae</taxon>
        <taxon>Paspaleae</taxon>
        <taxon>Paspalinae</taxon>
        <taxon>Paspalum</taxon>
    </lineage>
</organism>
<evidence type="ECO:0000256" key="3">
    <source>
        <dbReference type="PROSITE-ProRule" id="PRU00708"/>
    </source>
</evidence>